<evidence type="ECO:0000256" key="1">
    <source>
        <dbReference type="SAM" id="Phobius"/>
    </source>
</evidence>
<reference evidence="2" key="1">
    <citation type="submission" date="2025-08" db="UniProtKB">
        <authorList>
            <consortium name="Ensembl"/>
        </authorList>
    </citation>
    <scope>IDENTIFICATION</scope>
</reference>
<sequence length="114" mass="13551">HEREGPMRFQGRQGHCHATTLLLLMCWFLCTCLMPFCTYLHLFLQEKCSFSLNTNVYFLFFYVTVTVKLCSGSKFQPITVVCEHQEKTGCDDLWEFSFSLIVDRNRDRERKHLQ</sequence>
<evidence type="ECO:0000313" key="3">
    <source>
        <dbReference type="Proteomes" id="UP000261640"/>
    </source>
</evidence>
<keyword evidence="3" id="KW-1185">Reference proteome</keyword>
<accession>A0A7N9AQQ4</accession>
<dbReference type="InParanoid" id="A0A7N9AQQ4"/>
<feature type="transmembrane region" description="Helical" evidence="1">
    <location>
        <begin position="21"/>
        <end position="44"/>
    </location>
</feature>
<reference evidence="2" key="2">
    <citation type="submission" date="2025-09" db="UniProtKB">
        <authorList>
            <consortium name="Ensembl"/>
        </authorList>
    </citation>
    <scope>IDENTIFICATION</scope>
</reference>
<protein>
    <submittedName>
        <fullName evidence="2">Uncharacterized protein</fullName>
    </submittedName>
</protein>
<keyword evidence="1" id="KW-0812">Transmembrane</keyword>
<dbReference type="AlphaFoldDB" id="A0A7N9AQQ4"/>
<proteinExistence type="predicted"/>
<keyword evidence="1" id="KW-0472">Membrane</keyword>
<name>A0A7N9AQQ4_9TELE</name>
<dbReference type="Proteomes" id="UP000261640">
    <property type="component" value="Unplaced"/>
</dbReference>
<organism evidence="2 3">
    <name type="scientific">Mastacembelus armatus</name>
    <name type="common">zig-zag eel</name>
    <dbReference type="NCBI Taxonomy" id="205130"/>
    <lineage>
        <taxon>Eukaryota</taxon>
        <taxon>Metazoa</taxon>
        <taxon>Chordata</taxon>
        <taxon>Craniata</taxon>
        <taxon>Vertebrata</taxon>
        <taxon>Euteleostomi</taxon>
        <taxon>Actinopterygii</taxon>
        <taxon>Neopterygii</taxon>
        <taxon>Teleostei</taxon>
        <taxon>Neoteleostei</taxon>
        <taxon>Acanthomorphata</taxon>
        <taxon>Anabantaria</taxon>
        <taxon>Synbranchiformes</taxon>
        <taxon>Mastacembelidae</taxon>
        <taxon>Mastacembelus</taxon>
    </lineage>
</organism>
<dbReference type="Ensembl" id="ENSMAMT00000067028.1">
    <property type="protein sequence ID" value="ENSMAMP00000055122.1"/>
    <property type="gene ID" value="ENSMAMG00000028328.1"/>
</dbReference>
<evidence type="ECO:0000313" key="2">
    <source>
        <dbReference type="Ensembl" id="ENSMAMP00000055122.1"/>
    </source>
</evidence>
<keyword evidence="1" id="KW-1133">Transmembrane helix</keyword>